<dbReference type="EMBL" id="BSYA01000062">
    <property type="protein sequence ID" value="GMG29809.1"/>
    <property type="molecule type" value="Genomic_DNA"/>
</dbReference>
<dbReference type="AlphaFoldDB" id="A0AAN4YM35"/>
<accession>A0AAN4YM35</accession>
<gene>
    <name evidence="1" type="ORF">Aory04_000600700</name>
</gene>
<protein>
    <submittedName>
        <fullName evidence="1">Unnamed protein product</fullName>
    </submittedName>
</protein>
<proteinExistence type="predicted"/>
<reference evidence="1" key="1">
    <citation type="submission" date="2023-04" db="EMBL/GenBank/DDBJ databases">
        <title>Aspergillus oryzae NBRC 4228.</title>
        <authorList>
            <person name="Ichikawa N."/>
            <person name="Sato H."/>
            <person name="Tonouchi N."/>
        </authorList>
    </citation>
    <scope>NUCLEOTIDE SEQUENCE</scope>
    <source>
        <strain evidence="1">NBRC 4228</strain>
    </source>
</reference>
<name>A0AAN4YM35_ASPOZ</name>
<sequence length="219" mass="24884">MMIVLGVISAWKWWQWYSFTEEVAGRPPSLTDVENQQLTSRYQLFDQLIMLTICSTSVGLKISFKEALPCLEPCRSNPGSLHPERSCDSGCCRLEPTADQRVHCPAHRPRSTALDCLQPFIDFHRHSLMPLIHIPIRKNHLCFWICFDQFGTKASDGKVAANGLSPLINALNIGQAFETPRKYLALAYDLVKFLSSEWLSNAIIYFAKLRRCVPDIEAL</sequence>
<comment type="caution">
    <text evidence="1">The sequence shown here is derived from an EMBL/GenBank/DDBJ whole genome shotgun (WGS) entry which is preliminary data.</text>
</comment>
<dbReference type="Proteomes" id="UP001165205">
    <property type="component" value="Unassembled WGS sequence"/>
</dbReference>
<evidence type="ECO:0000313" key="1">
    <source>
        <dbReference type="EMBL" id="GMG29809.1"/>
    </source>
</evidence>
<organism evidence="1 2">
    <name type="scientific">Aspergillus oryzae</name>
    <name type="common">Yellow koji mold</name>
    <dbReference type="NCBI Taxonomy" id="5062"/>
    <lineage>
        <taxon>Eukaryota</taxon>
        <taxon>Fungi</taxon>
        <taxon>Dikarya</taxon>
        <taxon>Ascomycota</taxon>
        <taxon>Pezizomycotina</taxon>
        <taxon>Eurotiomycetes</taxon>
        <taxon>Eurotiomycetidae</taxon>
        <taxon>Eurotiales</taxon>
        <taxon>Aspergillaceae</taxon>
        <taxon>Aspergillus</taxon>
        <taxon>Aspergillus subgen. Circumdati</taxon>
    </lineage>
</organism>
<evidence type="ECO:0000313" key="2">
    <source>
        <dbReference type="Proteomes" id="UP001165205"/>
    </source>
</evidence>